<feature type="transmembrane region" description="Helical" evidence="2">
    <location>
        <begin position="638"/>
        <end position="658"/>
    </location>
</feature>
<evidence type="ECO:0000256" key="1">
    <source>
        <dbReference type="SAM" id="MobiDB-lite"/>
    </source>
</evidence>
<feature type="compositionally biased region" description="Low complexity" evidence="1">
    <location>
        <begin position="1139"/>
        <end position="1157"/>
    </location>
</feature>
<keyword evidence="2" id="KW-1133">Transmembrane helix</keyword>
<feature type="region of interest" description="Disordered" evidence="1">
    <location>
        <begin position="821"/>
        <end position="919"/>
    </location>
</feature>
<feature type="region of interest" description="Disordered" evidence="1">
    <location>
        <begin position="932"/>
        <end position="966"/>
    </location>
</feature>
<feature type="compositionally biased region" description="Polar residues" evidence="1">
    <location>
        <begin position="1284"/>
        <end position="1302"/>
    </location>
</feature>
<feature type="compositionally biased region" description="Basic and acidic residues" evidence="1">
    <location>
        <begin position="1158"/>
        <end position="1171"/>
    </location>
</feature>
<feature type="region of interest" description="Disordered" evidence="1">
    <location>
        <begin position="1003"/>
        <end position="1302"/>
    </location>
</feature>
<feature type="compositionally biased region" description="Polar residues" evidence="1">
    <location>
        <begin position="1106"/>
        <end position="1122"/>
    </location>
</feature>
<feature type="compositionally biased region" description="Low complexity" evidence="1">
    <location>
        <begin position="865"/>
        <end position="883"/>
    </location>
</feature>
<proteinExistence type="predicted"/>
<feature type="compositionally biased region" description="Low complexity" evidence="1">
    <location>
        <begin position="1238"/>
        <end position="1255"/>
    </location>
</feature>
<evidence type="ECO:0000256" key="2">
    <source>
        <dbReference type="SAM" id="Phobius"/>
    </source>
</evidence>
<accession>A0A0S4J002</accession>
<reference evidence="4" key="1">
    <citation type="submission" date="2015-09" db="EMBL/GenBank/DDBJ databases">
        <authorList>
            <consortium name="Pathogen Informatics"/>
        </authorList>
    </citation>
    <scope>NUCLEOTIDE SEQUENCE [LARGE SCALE GENOMIC DNA]</scope>
    <source>
        <strain evidence="4">Lake Konstanz</strain>
    </source>
</reference>
<dbReference type="EMBL" id="CYKH01000941">
    <property type="protein sequence ID" value="CUG70703.1"/>
    <property type="molecule type" value="Genomic_DNA"/>
</dbReference>
<feature type="compositionally biased region" description="Low complexity" evidence="1">
    <location>
        <begin position="1051"/>
        <end position="1069"/>
    </location>
</feature>
<feature type="transmembrane region" description="Helical" evidence="2">
    <location>
        <begin position="768"/>
        <end position="788"/>
    </location>
</feature>
<keyword evidence="2 3" id="KW-0812">Transmembrane</keyword>
<protein>
    <submittedName>
        <fullName evidence="3">Transmembrane protein, putative</fullName>
    </submittedName>
</protein>
<evidence type="ECO:0000313" key="3">
    <source>
        <dbReference type="EMBL" id="CUG70703.1"/>
    </source>
</evidence>
<feature type="compositionally biased region" description="Polar residues" evidence="1">
    <location>
        <begin position="1215"/>
        <end position="1224"/>
    </location>
</feature>
<feature type="non-terminal residue" evidence="3">
    <location>
        <position position="1"/>
    </location>
</feature>
<feature type="transmembrane region" description="Helical" evidence="2">
    <location>
        <begin position="670"/>
        <end position="688"/>
    </location>
</feature>
<feature type="compositionally biased region" description="Basic and acidic residues" evidence="1">
    <location>
        <begin position="895"/>
        <end position="905"/>
    </location>
</feature>
<gene>
    <name evidence="3" type="ORF">BSAL_83595</name>
</gene>
<feature type="compositionally biased region" description="Basic and acidic residues" evidence="1">
    <location>
        <begin position="1202"/>
        <end position="1214"/>
    </location>
</feature>
<sequence>STSFSTEVQTLLLPTSPGNFFSQESLIYSYVGGYHSLSFLCPTSAASVSPGSLLRYNFTILLSGSTNIIRLDLLIANATYLIGYLPYRITLTATVTEVLYVPSSGTSTNLRSSSTTLFLTSATTTSVCGSLPTTFPTGQSSLKSFDETIFALKNFITFGCSSTPSSYNATSLYVSFFTAKKLLANDSSIASDLVLVAPTLASVEVILPSSGSISGNLTDTIMTLANIIQAYDVMSTEEVSSLTTATETLLNQMTADGVAQTVQTQLAAESAMLLLAKVGTSFCAQETSNEVTTTAFQMSAVKSPANVAAGFIQLSSTASVSLTMSSPSSTGYCFVSILGVKNPLTVTSLTATTTSRAAMTTAAALLQPNNNGPRFAVAHRHGAQELAAAVISPLMNMPLFTIATDPFATAFSSTLSHATIQYTYPSSLQPTSDANVVVELYWYNDGVWVPFSSSSGGGASITTTFASRLVVIQITALPTGSTSGQKQGGAASIYVSGIISFVSTTTAPSSEVTWDIPVLALGCGFVALCAASMALSSKRSAERLAAEMVAAKAYVPEAEGEGSNKHHPNVVEHTEAERTLLVTETLSVHLLWLPWGKLIPNDPVTMPIRWLTIFQGLGVSYIAVVLLMHRAAGGSSATYSYGVLVGLTAAALSSLNTWLLRPLLSQQIKYYAAFSAWFLGCVAGGVQAARDPDAFYLACIPAAIVSVGVYLLASILLPTSSEVSLIARWQPRIAMFLTFCIGAVCVIVAAIFGTQLTHPLKVVYNDQYLVLITYAWSVVFYLVAFESFKHALFKTMQWKQIAKVRGAFLLRIRTMWKARREQRATSSNMHKHRRPPTTQPFGGGGNAPPTAALPHHHRSHFYDETTSSSSSGSSSSFGSTASFGKRRMSPPVHDPYSDERKDPATKQHTNSVETTNDSMSFEVPFSVRHDDLDETTAGSDFVSVGGRSSEHRRGRRHNGGHSSAYQRKNEYLEEHDYDKHAQQQQQQLDEVTYDAFADTIGSGFEDFAPDAPPLQRRRSQSSILSSDFGEVPSSVASNVRKQKGSFTAAGRRLPTTRPIPPTAAASSSPRRGDDAFPFGRGSGGEDEEEIFPTQRATPASRKSRTESSVGTSLSEVTSGQLDSSEEQGENVFGDERLRGAASVGSSSGSSTTSGSLSSHEDNPSGRPEPRRGSTFRIDVSHDPVWDHGLYNSAQRQRSKSRAMMERRREQRQRNETTVSVSRNNPAGMFVLDMPTEDSGVVVRSEKSVSSSSSSSRLEEVSDGGTSWNSAPPSRRLSRRPSIDEMTTSTQGDFASIGSSTKR</sequence>
<name>A0A0S4J002_BODSA</name>
<keyword evidence="2" id="KW-0472">Membrane</keyword>
<feature type="compositionally biased region" description="Basic residues" evidence="1">
    <location>
        <begin position="950"/>
        <end position="959"/>
    </location>
</feature>
<feature type="compositionally biased region" description="Polar residues" evidence="1">
    <location>
        <begin position="906"/>
        <end position="919"/>
    </location>
</feature>
<feature type="transmembrane region" description="Helical" evidence="2">
    <location>
        <begin position="694"/>
        <end position="713"/>
    </location>
</feature>
<feature type="transmembrane region" description="Helical" evidence="2">
    <location>
        <begin position="610"/>
        <end position="632"/>
    </location>
</feature>
<dbReference type="VEuPathDB" id="TriTrypDB:BSAL_83595"/>
<keyword evidence="4" id="KW-1185">Reference proteome</keyword>
<organism evidence="3 4">
    <name type="scientific">Bodo saltans</name>
    <name type="common">Flagellated protozoan</name>
    <dbReference type="NCBI Taxonomy" id="75058"/>
    <lineage>
        <taxon>Eukaryota</taxon>
        <taxon>Discoba</taxon>
        <taxon>Euglenozoa</taxon>
        <taxon>Kinetoplastea</taxon>
        <taxon>Metakinetoplastina</taxon>
        <taxon>Eubodonida</taxon>
        <taxon>Bodonidae</taxon>
        <taxon>Bodo</taxon>
    </lineage>
</organism>
<feature type="transmembrane region" description="Helical" evidence="2">
    <location>
        <begin position="733"/>
        <end position="756"/>
    </location>
</feature>
<dbReference type="Proteomes" id="UP000051952">
    <property type="component" value="Unassembled WGS sequence"/>
</dbReference>
<evidence type="ECO:0000313" key="4">
    <source>
        <dbReference type="Proteomes" id="UP000051952"/>
    </source>
</evidence>